<dbReference type="GO" id="GO:0003677">
    <property type="term" value="F:DNA binding"/>
    <property type="evidence" value="ECO:0007669"/>
    <property type="project" value="InterPro"/>
</dbReference>
<keyword evidence="2" id="KW-0479">Metal-binding</keyword>
<evidence type="ECO:0000313" key="7">
    <source>
        <dbReference type="EMBL" id="KAH7024888.1"/>
    </source>
</evidence>
<dbReference type="GO" id="GO:0005634">
    <property type="term" value="C:nucleus"/>
    <property type="evidence" value="ECO:0007669"/>
    <property type="project" value="UniProtKB-SubCell"/>
</dbReference>
<dbReference type="InterPro" id="IPR036864">
    <property type="entry name" value="Zn2-C6_fun-type_DNA-bd_sf"/>
</dbReference>
<reference evidence="7" key="1">
    <citation type="journal article" date="2021" name="Nat. Commun.">
        <title>Genetic determinants of endophytism in the Arabidopsis root mycobiome.</title>
        <authorList>
            <person name="Mesny F."/>
            <person name="Miyauchi S."/>
            <person name="Thiergart T."/>
            <person name="Pickel B."/>
            <person name="Atanasova L."/>
            <person name="Karlsson M."/>
            <person name="Huettel B."/>
            <person name="Barry K.W."/>
            <person name="Haridas S."/>
            <person name="Chen C."/>
            <person name="Bauer D."/>
            <person name="Andreopoulos W."/>
            <person name="Pangilinan J."/>
            <person name="LaButti K."/>
            <person name="Riley R."/>
            <person name="Lipzen A."/>
            <person name="Clum A."/>
            <person name="Drula E."/>
            <person name="Henrissat B."/>
            <person name="Kohler A."/>
            <person name="Grigoriev I.V."/>
            <person name="Martin F.M."/>
            <person name="Hacquard S."/>
        </authorList>
    </citation>
    <scope>NUCLEOTIDE SEQUENCE</scope>
    <source>
        <strain evidence="7">MPI-CAGE-CH-0230</strain>
    </source>
</reference>
<dbReference type="InterPro" id="IPR050815">
    <property type="entry name" value="TF_fung"/>
</dbReference>
<dbReference type="InterPro" id="IPR001138">
    <property type="entry name" value="Zn2Cys6_DnaBD"/>
</dbReference>
<evidence type="ECO:0000256" key="1">
    <source>
        <dbReference type="ARBA" id="ARBA00004123"/>
    </source>
</evidence>
<dbReference type="CDD" id="cd00067">
    <property type="entry name" value="GAL4"/>
    <property type="match status" value="1"/>
</dbReference>
<proteinExistence type="predicted"/>
<dbReference type="GO" id="GO:0006351">
    <property type="term" value="P:DNA-templated transcription"/>
    <property type="evidence" value="ECO:0007669"/>
    <property type="project" value="InterPro"/>
</dbReference>
<sequence>MKFPRACRQCRATKRRCIRDGPGEACGTCQRKGLACEGDLRHGRACRQALLPRRPSSDEQVLAFAAKPAPLPTQSHPSLTSSLELPQGMAVEMVEHYLERINNGRPYSIFHPATLRAQVQRGTMNQPLLFVICAIGAKFSANPDVRAWESRLIAEAKRLLQLGMEDVCLEHIQACILISTMCVDLSNSSEVLYHRIASAMADVLNLNSPAQDTSMIVAEMKRRAWWACYLAENWCVSGLRLLSPIKHAPIVIALPMDEADFLTLPTDQSLPHRETCRTGCFAELLQLSKLFTPIQDLNRRVASGETGTSQLDREVEVLAQQLDEWKRQLPPDIEMSWENLDLHQERGVGGSFVLVHLTYHYYATLLYFRFLEQDRGGDQQLTANSAIYRKYVDCCKMHASSFSALLRRARQRKGCEPNFPLIGHMTTVSSSVLVHTLLFGDVTELRAARQELQANFEALIDLVKYWPGTSTMIARLVMFQNTCLLSTELKTHRLDGWMLRYLLERSLAGHEAAASTPVIPLDLRRESDDPWLASRAKAFSEAGRYMSFM</sequence>
<evidence type="ECO:0000256" key="3">
    <source>
        <dbReference type="ARBA" id="ARBA00023015"/>
    </source>
</evidence>
<dbReference type="EMBL" id="JAGTJQ010000009">
    <property type="protein sequence ID" value="KAH7024888.1"/>
    <property type="molecule type" value="Genomic_DNA"/>
</dbReference>
<accession>A0A9P8XY00</accession>
<dbReference type="GO" id="GO:0008270">
    <property type="term" value="F:zinc ion binding"/>
    <property type="evidence" value="ECO:0007669"/>
    <property type="project" value="InterPro"/>
</dbReference>
<dbReference type="GO" id="GO:0000981">
    <property type="term" value="F:DNA-binding transcription factor activity, RNA polymerase II-specific"/>
    <property type="evidence" value="ECO:0007669"/>
    <property type="project" value="InterPro"/>
</dbReference>
<dbReference type="OrthoDB" id="5239863at2759"/>
<dbReference type="Proteomes" id="UP000756346">
    <property type="component" value="Unassembled WGS sequence"/>
</dbReference>
<keyword evidence="8" id="KW-1185">Reference proteome</keyword>
<dbReference type="PROSITE" id="PS50048">
    <property type="entry name" value="ZN2_CY6_FUNGAL_2"/>
    <property type="match status" value="1"/>
</dbReference>
<dbReference type="CDD" id="cd12148">
    <property type="entry name" value="fungal_TF_MHR"/>
    <property type="match status" value="1"/>
</dbReference>
<evidence type="ECO:0000256" key="4">
    <source>
        <dbReference type="ARBA" id="ARBA00023163"/>
    </source>
</evidence>
<dbReference type="Pfam" id="PF04082">
    <property type="entry name" value="Fungal_trans"/>
    <property type="match status" value="1"/>
</dbReference>
<protein>
    <submittedName>
        <fullName evidence="7">Fungal-specific transcription factor domain-containing protein</fullName>
    </submittedName>
</protein>
<gene>
    <name evidence="7" type="ORF">B0I36DRAFT_387313</name>
</gene>
<comment type="subcellular location">
    <subcellularLocation>
        <location evidence="1">Nucleus</location>
    </subcellularLocation>
</comment>
<dbReference type="RefSeq" id="XP_046008436.1">
    <property type="nucleotide sequence ID" value="XM_046161162.1"/>
</dbReference>
<dbReference type="GeneID" id="70190708"/>
<organism evidence="7 8">
    <name type="scientific">Microdochium trichocladiopsis</name>
    <dbReference type="NCBI Taxonomy" id="1682393"/>
    <lineage>
        <taxon>Eukaryota</taxon>
        <taxon>Fungi</taxon>
        <taxon>Dikarya</taxon>
        <taxon>Ascomycota</taxon>
        <taxon>Pezizomycotina</taxon>
        <taxon>Sordariomycetes</taxon>
        <taxon>Xylariomycetidae</taxon>
        <taxon>Xylariales</taxon>
        <taxon>Microdochiaceae</taxon>
        <taxon>Microdochium</taxon>
    </lineage>
</organism>
<feature type="domain" description="Zn(2)-C6 fungal-type" evidence="6">
    <location>
        <begin position="6"/>
        <end position="36"/>
    </location>
</feature>
<evidence type="ECO:0000256" key="5">
    <source>
        <dbReference type="ARBA" id="ARBA00023242"/>
    </source>
</evidence>
<comment type="caution">
    <text evidence="7">The sequence shown here is derived from an EMBL/GenBank/DDBJ whole genome shotgun (WGS) entry which is preliminary data.</text>
</comment>
<dbReference type="PROSITE" id="PS00463">
    <property type="entry name" value="ZN2_CY6_FUNGAL_1"/>
    <property type="match status" value="1"/>
</dbReference>
<evidence type="ECO:0000259" key="6">
    <source>
        <dbReference type="PROSITE" id="PS50048"/>
    </source>
</evidence>
<keyword evidence="3" id="KW-0805">Transcription regulation</keyword>
<dbReference type="PANTHER" id="PTHR47338">
    <property type="entry name" value="ZN(II)2CYS6 TRANSCRIPTION FACTOR (EUROFUNG)-RELATED"/>
    <property type="match status" value="1"/>
</dbReference>
<dbReference type="InterPro" id="IPR007219">
    <property type="entry name" value="XnlR_reg_dom"/>
</dbReference>
<dbReference type="PANTHER" id="PTHR47338:SF16">
    <property type="entry name" value="TRANSCRIPTION FACTOR, PUTATIVE (AFU_ORTHOLOGUE AFUA_2G09360)-RELATED"/>
    <property type="match status" value="1"/>
</dbReference>
<dbReference type="SUPFAM" id="SSF57701">
    <property type="entry name" value="Zn2/Cys6 DNA-binding domain"/>
    <property type="match status" value="1"/>
</dbReference>
<dbReference type="AlphaFoldDB" id="A0A9P8XY00"/>
<keyword evidence="4" id="KW-0804">Transcription</keyword>
<name>A0A9P8XY00_9PEZI</name>
<evidence type="ECO:0000256" key="2">
    <source>
        <dbReference type="ARBA" id="ARBA00022723"/>
    </source>
</evidence>
<evidence type="ECO:0000313" key="8">
    <source>
        <dbReference type="Proteomes" id="UP000756346"/>
    </source>
</evidence>
<keyword evidence="5" id="KW-0539">Nucleus</keyword>